<keyword evidence="1" id="KW-0812">Transmembrane</keyword>
<keyword evidence="1" id="KW-0472">Membrane</keyword>
<feature type="transmembrane region" description="Helical" evidence="1">
    <location>
        <begin position="30"/>
        <end position="55"/>
    </location>
</feature>
<keyword evidence="1" id="KW-1133">Transmembrane helix</keyword>
<gene>
    <name evidence="2" type="ORF">GCM10010503_69230</name>
</gene>
<feature type="transmembrane region" description="Helical" evidence="1">
    <location>
        <begin position="205"/>
        <end position="223"/>
    </location>
</feature>
<feature type="transmembrane region" description="Helical" evidence="1">
    <location>
        <begin position="235"/>
        <end position="254"/>
    </location>
</feature>
<evidence type="ECO:0000256" key="1">
    <source>
        <dbReference type="SAM" id="Phobius"/>
    </source>
</evidence>
<feature type="transmembrane region" description="Helical" evidence="1">
    <location>
        <begin position="169"/>
        <end position="185"/>
    </location>
</feature>
<feature type="transmembrane region" description="Helical" evidence="1">
    <location>
        <begin position="7"/>
        <end position="24"/>
    </location>
</feature>
<feature type="transmembrane region" description="Helical" evidence="1">
    <location>
        <begin position="111"/>
        <end position="133"/>
    </location>
</feature>
<name>A0A918JIR0_9ACTN</name>
<proteinExistence type="predicted"/>
<protein>
    <submittedName>
        <fullName evidence="2">Uncharacterized protein</fullName>
    </submittedName>
</protein>
<sequence length="309" mass="32469">MAMTPYLLIKVSWVAGALVGVIPLGSTMGLAQWVLLNTVTIGMALIGIFLALALVRPWGMRLPAAPLLFCGWLGTGFLVSMLPYAALSSLVDRSDGGRPDHQGTSAPGWEAVLIQVSFVGMGIGLAIALPAYLRRRWPQTLSGRIGDRTRLSPSGAPERGLDGAPRTSAWLFAAGAVLSACWLYWAVGGTAGLAEPGERNADWRLLVAVFAVWALAGSAAAWATANGRPARLPRWLPTVMLWLGSGSLFAWSAWKLPFTAYTAFAGRAADSVMPENLGVAAAIHVTALVTGAAMLRALVRTYATPGTSS</sequence>
<dbReference type="RefSeq" id="WP_229816403.1">
    <property type="nucleotide sequence ID" value="NZ_BMUE01000030.1"/>
</dbReference>
<dbReference type="AlphaFoldDB" id="A0A918JIR0"/>
<evidence type="ECO:0000313" key="3">
    <source>
        <dbReference type="Proteomes" id="UP000620224"/>
    </source>
</evidence>
<keyword evidence="3" id="KW-1185">Reference proteome</keyword>
<feature type="transmembrane region" description="Helical" evidence="1">
    <location>
        <begin position="277"/>
        <end position="299"/>
    </location>
</feature>
<feature type="transmembrane region" description="Helical" evidence="1">
    <location>
        <begin position="67"/>
        <end position="91"/>
    </location>
</feature>
<accession>A0A918JIR0</accession>
<dbReference type="EMBL" id="BMUE01000030">
    <property type="protein sequence ID" value="GGW82098.1"/>
    <property type="molecule type" value="Genomic_DNA"/>
</dbReference>
<comment type="caution">
    <text evidence="2">The sequence shown here is derived from an EMBL/GenBank/DDBJ whole genome shotgun (WGS) entry which is preliminary data.</text>
</comment>
<dbReference type="Proteomes" id="UP000620224">
    <property type="component" value="Unassembled WGS sequence"/>
</dbReference>
<organism evidence="2 3">
    <name type="scientific">Streptomyces lucensis JCM 4490</name>
    <dbReference type="NCBI Taxonomy" id="1306176"/>
    <lineage>
        <taxon>Bacteria</taxon>
        <taxon>Bacillati</taxon>
        <taxon>Actinomycetota</taxon>
        <taxon>Actinomycetes</taxon>
        <taxon>Kitasatosporales</taxon>
        <taxon>Streptomycetaceae</taxon>
        <taxon>Streptomyces</taxon>
    </lineage>
</organism>
<reference evidence="2 3" key="1">
    <citation type="journal article" date="2014" name="Int. J. Syst. Evol. Microbiol.">
        <title>Complete genome sequence of Corynebacterium casei LMG S-19264T (=DSM 44701T), isolated from a smear-ripened cheese.</title>
        <authorList>
            <consortium name="US DOE Joint Genome Institute (JGI-PGF)"/>
            <person name="Walter F."/>
            <person name="Albersmeier A."/>
            <person name="Kalinowski J."/>
            <person name="Ruckert C."/>
        </authorList>
    </citation>
    <scope>NUCLEOTIDE SEQUENCE [LARGE SCALE GENOMIC DNA]</scope>
    <source>
        <strain evidence="2 3">JCM 4490</strain>
    </source>
</reference>
<evidence type="ECO:0000313" key="2">
    <source>
        <dbReference type="EMBL" id="GGW82098.1"/>
    </source>
</evidence>